<evidence type="ECO:0000313" key="3">
    <source>
        <dbReference type="Proteomes" id="UP000006265"/>
    </source>
</evidence>
<protein>
    <submittedName>
        <fullName evidence="2">Uncharacterized protein</fullName>
    </submittedName>
</protein>
<evidence type="ECO:0000313" key="2">
    <source>
        <dbReference type="EMBL" id="EKF24210.1"/>
    </source>
</evidence>
<gene>
    <name evidence="2" type="ORF">C731_1801</name>
</gene>
<dbReference type="eggNOG" id="ENOG5034ATC">
    <property type="taxonomic scope" value="Bacteria"/>
</dbReference>
<name>K5BBL7_MYCHD</name>
<evidence type="ECO:0000256" key="1">
    <source>
        <dbReference type="SAM" id="MobiDB-lite"/>
    </source>
</evidence>
<dbReference type="PATRIC" id="fig|1122247.3.peg.1733"/>
<dbReference type="AlphaFoldDB" id="K5BBL7"/>
<reference evidence="2 3" key="1">
    <citation type="journal article" date="2012" name="J. Bacteriol.">
        <title>Genome sequence of Mycobacterium hassiacum DSM 44199, a rare source of heat-stable mycobacterial proteins.</title>
        <authorList>
            <person name="Tiago I."/>
            <person name="Maranha A."/>
            <person name="Mendes V."/>
            <person name="Alarico S."/>
            <person name="Moynihan P.J."/>
            <person name="Clarke A.J."/>
            <person name="Macedo-Ribeiro S."/>
            <person name="Pereira P.J."/>
            <person name="Empadinhas N."/>
        </authorList>
    </citation>
    <scope>NUCLEOTIDE SEQUENCE [LARGE SCALE GENOMIC DNA]</scope>
    <source>
        <strain evidence="3">DSM 44199 / CIP 105218 / JCM 12690 / 3849</strain>
    </source>
</reference>
<dbReference type="STRING" id="1122247.GCA_000379865_04846"/>
<sequence>AAGARGPVAAALTTVAGERAAHADALVDELVRLRGDQAPTAEPSETESSATPDGSPQRRPPTVADVVAALRESADSASDLAARMSGYRAGLLGSIAAACTAAYRVALATPGRTS</sequence>
<feature type="non-terminal residue" evidence="2">
    <location>
        <position position="1"/>
    </location>
</feature>
<dbReference type="EMBL" id="AMRA01000044">
    <property type="protein sequence ID" value="EKF24210.1"/>
    <property type="molecule type" value="Genomic_DNA"/>
</dbReference>
<comment type="caution">
    <text evidence="2">The sequence shown here is derived from an EMBL/GenBank/DDBJ whole genome shotgun (WGS) entry which is preliminary data.</text>
</comment>
<proteinExistence type="predicted"/>
<feature type="region of interest" description="Disordered" evidence="1">
    <location>
        <begin position="33"/>
        <end position="63"/>
    </location>
</feature>
<organism evidence="2 3">
    <name type="scientific">Mycolicibacterium hassiacum (strain DSM 44199 / CIP 105218 / JCM 12690 / 3849)</name>
    <name type="common">Mycobacterium hassiacum</name>
    <dbReference type="NCBI Taxonomy" id="1122247"/>
    <lineage>
        <taxon>Bacteria</taxon>
        <taxon>Bacillati</taxon>
        <taxon>Actinomycetota</taxon>
        <taxon>Actinomycetes</taxon>
        <taxon>Mycobacteriales</taxon>
        <taxon>Mycobacteriaceae</taxon>
        <taxon>Mycolicibacterium</taxon>
    </lineage>
</organism>
<accession>K5BBL7</accession>
<dbReference type="Proteomes" id="UP000006265">
    <property type="component" value="Unassembled WGS sequence"/>
</dbReference>
<keyword evidence="3" id="KW-1185">Reference proteome</keyword>